<reference evidence="1 2" key="1">
    <citation type="journal article" date="2013" name="Genome Announc.">
        <title>Genome sequences for three denitrifying bacterial strains isolated from a uranium- and nitrate-contaminated subsurface environment.</title>
        <authorList>
            <person name="Venkatramanan R."/>
            <person name="Prakash O."/>
            <person name="Woyke T."/>
            <person name="Chain P."/>
            <person name="Goodwin L.A."/>
            <person name="Watson D."/>
            <person name="Brooks S."/>
            <person name="Kostka J.E."/>
            <person name="Green S.J."/>
        </authorList>
    </citation>
    <scope>NUCLEOTIDE SEQUENCE [LARGE SCALE GENOMIC DNA]</scope>
    <source>
        <strain evidence="1 2">1NES1</strain>
    </source>
</reference>
<sequence length="91" mass="10022">MTAVDNTSVVLRYFAWLREKTGLNEERVTLPPEIVTVGDLLSWQPTRGHPFDLAFAKPEAIRVALDHAHAKHGTSIADAREIAFFPPVTGG</sequence>
<dbReference type="KEGG" id="hdt:HYPDE_28438"/>
<dbReference type="SUPFAM" id="SSF54285">
    <property type="entry name" value="MoaD/ThiS"/>
    <property type="match status" value="1"/>
</dbReference>
<organism evidence="1 2">
    <name type="scientific">Hyphomicrobium denitrificans 1NES1</name>
    <dbReference type="NCBI Taxonomy" id="670307"/>
    <lineage>
        <taxon>Bacteria</taxon>
        <taxon>Pseudomonadati</taxon>
        <taxon>Pseudomonadota</taxon>
        <taxon>Alphaproteobacteria</taxon>
        <taxon>Hyphomicrobiales</taxon>
        <taxon>Hyphomicrobiaceae</taxon>
        <taxon>Hyphomicrobium</taxon>
    </lineage>
</organism>
<dbReference type="EMBL" id="CP005587">
    <property type="protein sequence ID" value="AGK57367.1"/>
    <property type="molecule type" value="Genomic_DNA"/>
</dbReference>
<dbReference type="InterPro" id="IPR016155">
    <property type="entry name" value="Mopterin_synth/thiamin_S_b"/>
</dbReference>
<dbReference type="InterPro" id="IPR012675">
    <property type="entry name" value="Beta-grasp_dom_sf"/>
</dbReference>
<dbReference type="eggNOG" id="COG1977">
    <property type="taxonomic scope" value="Bacteria"/>
</dbReference>
<dbReference type="HOGENOM" id="CLU_114601_4_0_5"/>
<dbReference type="Proteomes" id="UP000005952">
    <property type="component" value="Chromosome"/>
</dbReference>
<name>N0B578_9HYPH</name>
<dbReference type="RefSeq" id="WP_015597404.1">
    <property type="nucleotide sequence ID" value="NC_021172.1"/>
</dbReference>
<dbReference type="OrthoDB" id="9800712at2"/>
<evidence type="ECO:0000313" key="1">
    <source>
        <dbReference type="EMBL" id="AGK57367.1"/>
    </source>
</evidence>
<keyword evidence="2" id="KW-1185">Reference proteome</keyword>
<gene>
    <name evidence="1" type="ORF">HYPDE_28438</name>
</gene>
<dbReference type="Pfam" id="PF02597">
    <property type="entry name" value="ThiS"/>
    <property type="match status" value="1"/>
</dbReference>
<dbReference type="NCBIfam" id="TIGR01682">
    <property type="entry name" value="moaD"/>
    <property type="match status" value="1"/>
</dbReference>
<evidence type="ECO:0000313" key="2">
    <source>
        <dbReference type="Proteomes" id="UP000005952"/>
    </source>
</evidence>
<protein>
    <submittedName>
        <fullName evidence="1">Molybdopterin converting factor subunit 1</fullName>
    </submittedName>
</protein>
<accession>N0B578</accession>
<dbReference type="STRING" id="670307.HYPDE_28438"/>
<proteinExistence type="predicted"/>
<dbReference type="InterPro" id="IPR003749">
    <property type="entry name" value="ThiS/MoaD-like"/>
</dbReference>
<dbReference type="AlphaFoldDB" id="N0B578"/>
<dbReference type="Gene3D" id="3.10.20.30">
    <property type="match status" value="1"/>
</dbReference>
<dbReference type="CDD" id="cd00754">
    <property type="entry name" value="Ubl_MoaD"/>
    <property type="match status" value="1"/>
</dbReference>